<name>A0A8S9TMV8_PHYIN</name>
<gene>
    <name evidence="1" type="ORF">GN958_ATG21791</name>
</gene>
<dbReference type="Proteomes" id="UP000704712">
    <property type="component" value="Unassembled WGS sequence"/>
</dbReference>
<organism evidence="1 2">
    <name type="scientific">Phytophthora infestans</name>
    <name type="common">Potato late blight agent</name>
    <name type="synonym">Botrytis infestans</name>
    <dbReference type="NCBI Taxonomy" id="4787"/>
    <lineage>
        <taxon>Eukaryota</taxon>
        <taxon>Sar</taxon>
        <taxon>Stramenopiles</taxon>
        <taxon>Oomycota</taxon>
        <taxon>Peronosporomycetes</taxon>
        <taxon>Peronosporales</taxon>
        <taxon>Peronosporaceae</taxon>
        <taxon>Phytophthora</taxon>
    </lineage>
</organism>
<evidence type="ECO:0000313" key="2">
    <source>
        <dbReference type="Proteomes" id="UP000704712"/>
    </source>
</evidence>
<dbReference type="AlphaFoldDB" id="A0A8S9TMV8"/>
<proteinExistence type="predicted"/>
<reference evidence="1" key="1">
    <citation type="submission" date="2020-03" db="EMBL/GenBank/DDBJ databases">
        <title>Hybrid Assembly of Korean Phytophthora infestans isolates.</title>
        <authorList>
            <person name="Prokchorchik M."/>
            <person name="Lee Y."/>
            <person name="Seo J."/>
            <person name="Cho J.-H."/>
            <person name="Park Y.-E."/>
            <person name="Jang D.-C."/>
            <person name="Im J.-S."/>
            <person name="Choi J.-G."/>
            <person name="Park H.-J."/>
            <person name="Lee G.-B."/>
            <person name="Lee Y.-G."/>
            <person name="Hong S.-Y."/>
            <person name="Cho K."/>
            <person name="Sohn K.H."/>
        </authorList>
    </citation>
    <scope>NUCLEOTIDE SEQUENCE</scope>
    <source>
        <strain evidence="1">KR_2_A2</strain>
    </source>
</reference>
<protein>
    <submittedName>
        <fullName evidence="1">Uncharacterized protein</fullName>
    </submittedName>
</protein>
<evidence type="ECO:0000313" key="1">
    <source>
        <dbReference type="EMBL" id="KAF4129022.1"/>
    </source>
</evidence>
<dbReference type="EMBL" id="JAACNO010003022">
    <property type="protein sequence ID" value="KAF4129022.1"/>
    <property type="molecule type" value="Genomic_DNA"/>
</dbReference>
<sequence>MSLPMPQELQVLLTVKVGKPYTNCRTPYGAPIVFEFMPTDGLAVLYARIGNQLAEDVTWDADAPILIKPSANISQVNYVALPSSQDEFSNSIDRLWKQAARRKHGQADFQLELYIYVQRRITNPGIRRATEARVEASAAAIREVLEREGSSSTYGPAAQRYWAISHARQPEGTPIEPPTSASFAQLQRIDAMHSDISATLDSNGSSPSHQFVRVACRLNGGIIHLELDVAELHRAVGMPSYDLFPPFRPDLEAIGPTENVSDTDHVEQAGE</sequence>
<comment type="caution">
    <text evidence="1">The sequence shown here is derived from an EMBL/GenBank/DDBJ whole genome shotgun (WGS) entry which is preliminary data.</text>
</comment>
<accession>A0A8S9TMV8</accession>